<dbReference type="Gene3D" id="1.20.1250.20">
    <property type="entry name" value="MFS general substrate transporter like domains"/>
    <property type="match status" value="1"/>
</dbReference>
<evidence type="ECO:0000313" key="1">
    <source>
        <dbReference type="EMBL" id="OQD57871.1"/>
    </source>
</evidence>
<name>A0A1V6MZK8_9ACTN</name>
<accession>A0A1V6MZK8</accession>
<gene>
    <name evidence="1" type="ORF">BM536_000185</name>
</gene>
<dbReference type="SUPFAM" id="SSF103473">
    <property type="entry name" value="MFS general substrate transporter"/>
    <property type="match status" value="1"/>
</dbReference>
<dbReference type="AlphaFoldDB" id="A0A1V6MZK8"/>
<dbReference type="EMBL" id="MPOH02000001">
    <property type="protein sequence ID" value="OQD57871.1"/>
    <property type="molecule type" value="Genomic_DNA"/>
</dbReference>
<dbReference type="InterPro" id="IPR036259">
    <property type="entry name" value="MFS_trans_sf"/>
</dbReference>
<dbReference type="STRING" id="114686.BM536_000185"/>
<protein>
    <recommendedName>
        <fullName evidence="3">Major facilitator superfamily (MFS) profile domain-containing protein</fullName>
    </recommendedName>
</protein>
<sequence>MTCLNHRQSRGPAALFGGGCAGVFDTQLNPRVATLAVLATSAGQATLAVYAAQTAPAAQRPTAIGLFNLCYQLGGAFGPAIAALITLGG</sequence>
<proteinExistence type="predicted"/>
<reference evidence="2" key="1">
    <citation type="submission" date="2016-11" db="EMBL/GenBank/DDBJ databases">
        <authorList>
            <person name="Schniete J.K."/>
            <person name="Salih T."/>
            <person name="Algora Gallardo L."/>
            <person name="Martinez Fernandez S."/>
            <person name="Herron P.R."/>
        </authorList>
    </citation>
    <scope>NUCLEOTIDE SEQUENCE [LARGE SCALE GENOMIC DNA]</scope>
    <source>
        <strain evidence="2">DSM 41896</strain>
    </source>
</reference>
<evidence type="ECO:0000313" key="2">
    <source>
        <dbReference type="Proteomes" id="UP000184286"/>
    </source>
</evidence>
<organism evidence="1 2">
    <name type="scientific">Streptomyces phaeoluteigriseus</name>
    <dbReference type="NCBI Taxonomy" id="114686"/>
    <lineage>
        <taxon>Bacteria</taxon>
        <taxon>Bacillati</taxon>
        <taxon>Actinomycetota</taxon>
        <taxon>Actinomycetes</taxon>
        <taxon>Kitasatosporales</taxon>
        <taxon>Streptomycetaceae</taxon>
        <taxon>Streptomyces</taxon>
        <taxon>Streptomyces aurantiacus group</taxon>
    </lineage>
</organism>
<reference evidence="1 2" key="2">
    <citation type="submission" date="2017-02" db="EMBL/GenBank/DDBJ databases">
        <title>Draft genome sequence of Streptomyces phaeoluteigriseus type strain DSM41896.</title>
        <authorList>
            <person name="Salih T.S."/>
            <person name="Algora Gallardo L."/>
            <person name="Melo Santos T."/>
            <person name="Filgueira Martinez S."/>
            <person name="Herron P.R."/>
        </authorList>
    </citation>
    <scope>NUCLEOTIDE SEQUENCE [LARGE SCALE GENOMIC DNA]</scope>
    <source>
        <strain evidence="1 2">DSM 41896</strain>
    </source>
</reference>
<evidence type="ECO:0008006" key="3">
    <source>
        <dbReference type="Google" id="ProtNLM"/>
    </source>
</evidence>
<comment type="caution">
    <text evidence="1">The sequence shown here is derived from an EMBL/GenBank/DDBJ whole genome shotgun (WGS) entry which is preliminary data.</text>
</comment>
<dbReference type="Proteomes" id="UP000184286">
    <property type="component" value="Unassembled WGS sequence"/>
</dbReference>